<evidence type="ECO:0000313" key="4">
    <source>
        <dbReference type="EMBL" id="EAX86015.1"/>
    </source>
</evidence>
<dbReference type="SUPFAM" id="SSF57798">
    <property type="entry name" value="Casein kinase II beta subunit"/>
    <property type="match status" value="1"/>
</dbReference>
<evidence type="ECO:0000256" key="1">
    <source>
        <dbReference type="ARBA" id="ARBA00006941"/>
    </source>
</evidence>
<dbReference type="InterPro" id="IPR000704">
    <property type="entry name" value="Casein_kinase_II_reg-sub"/>
</dbReference>
<dbReference type="KEGG" id="tva:4743661"/>
<proteinExistence type="inferred from homology"/>
<organism evidence="4 5">
    <name type="scientific">Trichomonas vaginalis (strain ATCC PRA-98 / G3)</name>
    <dbReference type="NCBI Taxonomy" id="412133"/>
    <lineage>
        <taxon>Eukaryota</taxon>
        <taxon>Metamonada</taxon>
        <taxon>Parabasalia</taxon>
        <taxon>Trichomonadida</taxon>
        <taxon>Trichomonadidae</taxon>
        <taxon>Trichomonas</taxon>
    </lineage>
</organism>
<keyword evidence="5" id="KW-1185">Reference proteome</keyword>
<dbReference type="PRINTS" id="PR00472">
    <property type="entry name" value="CASNKINASEII"/>
</dbReference>
<dbReference type="InterPro" id="IPR016149">
    <property type="entry name" value="Casein_kin_II_reg-sub_N"/>
</dbReference>
<dbReference type="Gene3D" id="1.10.1820.10">
    <property type="entry name" value="protein kinase ck2 holoenzyme, chain C, domain 1"/>
    <property type="match status" value="1"/>
</dbReference>
<dbReference type="OMA" id="DAFWITW"/>
<dbReference type="VEuPathDB" id="TrichDB:TVAG_167560"/>
<name>A2GA00_TRIV3</name>
<protein>
    <recommendedName>
        <fullName evidence="2">Casein kinase II subunit beta</fullName>
        <shortName evidence="2">CK II beta</shortName>
    </recommendedName>
</protein>
<dbReference type="eggNOG" id="KOG3092">
    <property type="taxonomic scope" value="Eukaryota"/>
</dbReference>
<dbReference type="Pfam" id="PF01214">
    <property type="entry name" value="CK_II_beta"/>
    <property type="match status" value="1"/>
</dbReference>
<dbReference type="FunFam" id="2.20.25.20:FF:000001">
    <property type="entry name" value="Casein kinase II subunit beta"/>
    <property type="match status" value="1"/>
</dbReference>
<dbReference type="InterPro" id="IPR035991">
    <property type="entry name" value="Casein_kinase_II_beta-like"/>
</dbReference>
<dbReference type="EMBL" id="DS114759">
    <property type="protein sequence ID" value="EAX86015.1"/>
    <property type="molecule type" value="Genomic_DNA"/>
</dbReference>
<comment type="similarity">
    <text evidence="1 2">Belongs to the casein kinase 2 subunit beta family.</text>
</comment>
<gene>
    <name evidence="4" type="ORF">TVAG_167560</name>
</gene>
<dbReference type="STRING" id="5722.A2GA00"/>
<dbReference type="Proteomes" id="UP000001542">
    <property type="component" value="Unassembled WGS sequence"/>
</dbReference>
<reference evidence="4" key="2">
    <citation type="journal article" date="2007" name="Science">
        <title>Draft genome sequence of the sexually transmitted pathogen Trichomonas vaginalis.</title>
        <authorList>
            <person name="Carlton J.M."/>
            <person name="Hirt R.P."/>
            <person name="Silva J.C."/>
            <person name="Delcher A.L."/>
            <person name="Schatz M."/>
            <person name="Zhao Q."/>
            <person name="Wortman J.R."/>
            <person name="Bidwell S.L."/>
            <person name="Alsmark U.C.M."/>
            <person name="Besteiro S."/>
            <person name="Sicheritz-Ponten T."/>
            <person name="Noel C.J."/>
            <person name="Dacks J.B."/>
            <person name="Foster P.G."/>
            <person name="Simillion C."/>
            <person name="Van de Peer Y."/>
            <person name="Miranda-Saavedra D."/>
            <person name="Barton G.J."/>
            <person name="Westrop G.D."/>
            <person name="Mueller S."/>
            <person name="Dessi D."/>
            <person name="Fiori P.L."/>
            <person name="Ren Q."/>
            <person name="Paulsen I."/>
            <person name="Zhang H."/>
            <person name="Bastida-Corcuera F.D."/>
            <person name="Simoes-Barbosa A."/>
            <person name="Brown M.T."/>
            <person name="Hayes R.D."/>
            <person name="Mukherjee M."/>
            <person name="Okumura C.Y."/>
            <person name="Schneider R."/>
            <person name="Smith A.J."/>
            <person name="Vanacova S."/>
            <person name="Villalvazo M."/>
            <person name="Haas B.J."/>
            <person name="Pertea M."/>
            <person name="Feldblyum T.V."/>
            <person name="Utterback T.R."/>
            <person name="Shu C.L."/>
            <person name="Osoegawa K."/>
            <person name="de Jong P.J."/>
            <person name="Hrdy I."/>
            <person name="Horvathova L."/>
            <person name="Zubacova Z."/>
            <person name="Dolezal P."/>
            <person name="Malik S.B."/>
            <person name="Logsdon J.M. Jr."/>
            <person name="Henze K."/>
            <person name="Gupta A."/>
            <person name="Wang C.C."/>
            <person name="Dunne R.L."/>
            <person name="Upcroft J.A."/>
            <person name="Upcroft P."/>
            <person name="White O."/>
            <person name="Salzberg S.L."/>
            <person name="Tang P."/>
            <person name="Chiu C.-H."/>
            <person name="Lee Y.-S."/>
            <person name="Embley T.M."/>
            <person name="Coombs G.H."/>
            <person name="Mottram J.C."/>
            <person name="Tachezy J."/>
            <person name="Fraser-Liggett C.M."/>
            <person name="Johnson P.J."/>
        </authorList>
    </citation>
    <scope>NUCLEOTIDE SEQUENCE [LARGE SCALE GENOMIC DNA]</scope>
    <source>
        <strain evidence="4">G3</strain>
    </source>
</reference>
<dbReference type="InParanoid" id="A2GA00"/>
<dbReference type="AlphaFoldDB" id="A2GA00"/>
<reference evidence="4" key="1">
    <citation type="submission" date="2006-10" db="EMBL/GenBank/DDBJ databases">
        <authorList>
            <person name="Amadeo P."/>
            <person name="Zhao Q."/>
            <person name="Wortman J."/>
            <person name="Fraser-Liggett C."/>
            <person name="Carlton J."/>
        </authorList>
    </citation>
    <scope>NUCLEOTIDE SEQUENCE</scope>
    <source>
        <strain evidence="4">G3</strain>
    </source>
</reference>
<comment type="subunit">
    <text evidence="2">Tetramer of two alpha and two beta subunits.</text>
</comment>
<dbReference type="SMR" id="A2GA00"/>
<dbReference type="VEuPathDB" id="TrichDB:TVAGG3_0553150"/>
<feature type="compositionally biased region" description="Acidic residues" evidence="3">
    <location>
        <begin position="245"/>
        <end position="265"/>
    </location>
</feature>
<dbReference type="GO" id="GO:0005956">
    <property type="term" value="C:protein kinase CK2 complex"/>
    <property type="evidence" value="ECO:0000318"/>
    <property type="project" value="GO_Central"/>
</dbReference>
<dbReference type="RefSeq" id="XP_001298945.1">
    <property type="nucleotide sequence ID" value="XM_001298944.1"/>
</dbReference>
<dbReference type="PANTHER" id="PTHR11740">
    <property type="entry name" value="CASEIN KINASE II SUBUNIT BETA"/>
    <property type="match status" value="1"/>
</dbReference>
<dbReference type="GO" id="GO:0019887">
    <property type="term" value="F:protein kinase regulator activity"/>
    <property type="evidence" value="ECO:0000318"/>
    <property type="project" value="GO_Central"/>
</dbReference>
<dbReference type="PANTHER" id="PTHR11740:SF0">
    <property type="entry name" value="CASEIN KINASE II SUBUNIT BETA"/>
    <property type="match status" value="1"/>
</dbReference>
<accession>A2GA00</accession>
<evidence type="ECO:0000256" key="3">
    <source>
        <dbReference type="SAM" id="MobiDB-lite"/>
    </source>
</evidence>
<dbReference type="OrthoDB" id="2275560at2759"/>
<evidence type="ECO:0000256" key="2">
    <source>
        <dbReference type="RuleBase" id="RU361268"/>
    </source>
</evidence>
<feature type="region of interest" description="Disordered" evidence="3">
    <location>
        <begin position="232"/>
        <end position="265"/>
    </location>
</feature>
<dbReference type="FunFam" id="1.10.1820.10:FF:000006">
    <property type="entry name" value="Casein kinase II subunit beta"/>
    <property type="match status" value="1"/>
</dbReference>
<dbReference type="Gene3D" id="2.20.25.20">
    <property type="match status" value="1"/>
</dbReference>
<dbReference type="GO" id="GO:0005737">
    <property type="term" value="C:cytoplasm"/>
    <property type="evidence" value="ECO:0000318"/>
    <property type="project" value="GO_Central"/>
</dbReference>
<dbReference type="SMART" id="SM01085">
    <property type="entry name" value="CK_II_beta"/>
    <property type="match status" value="1"/>
</dbReference>
<sequence>MAESSEYYSYSYYSSDDYDILGKEAEEEEEEEESQDEYEDWISQFCSEKKFKNWFCHVSEAYLDDPFNLFGLQNLFKHYQKALNCLLDVEEEDMDEKLYSDVQFTEEIQNLYLLVHQRYIQSPEGLAEMLDKYNRKVFGTCPRVECEKQAVIPYGMSTNLGVSGCLAFCPRCRDVYIPKAYEVSRIDGAAFGPNFAAILLSDPSLKLKIPAVKNPPLTIFGFRVLESRRRLDRTKDPSHLPEFSDASEYEEEEDYAEEENAQEAK</sequence>
<evidence type="ECO:0000313" key="5">
    <source>
        <dbReference type="Proteomes" id="UP000001542"/>
    </source>
</evidence>